<reference evidence="2 3" key="1">
    <citation type="submission" date="2018-05" db="EMBL/GenBank/DDBJ databases">
        <title>Draft genome sequence of Scytalidium lignicola DSM 105466, a ubiquitous saprotrophic fungus.</title>
        <authorList>
            <person name="Buettner E."/>
            <person name="Gebauer A.M."/>
            <person name="Hofrichter M."/>
            <person name="Liers C."/>
            <person name="Kellner H."/>
        </authorList>
    </citation>
    <scope>NUCLEOTIDE SEQUENCE [LARGE SCALE GENOMIC DNA]</scope>
    <source>
        <strain evidence="2 3">DSM 105466</strain>
    </source>
</reference>
<dbReference type="EMBL" id="NCSJ02000011">
    <property type="protein sequence ID" value="RFU35210.1"/>
    <property type="molecule type" value="Genomic_DNA"/>
</dbReference>
<evidence type="ECO:0000256" key="1">
    <source>
        <dbReference type="SAM" id="MobiDB-lite"/>
    </source>
</evidence>
<evidence type="ECO:0000313" key="3">
    <source>
        <dbReference type="Proteomes" id="UP000258309"/>
    </source>
</evidence>
<sequence>MTDPNLWGKIGLRWGDADLDVAATNQKIHRIIDSQAHRLTDTLQSRRSERSSGCAVGQWPGPPQEGRARWTELQPENVTNSNCLSRMLMFRRRSKLGTVEMSLVQVPRKSVVRSGRTRGGPVESTSLRREAPARRNLFGNHQHIKPNARQQEIWCRGSISPGVLWCSGAIINKNRDIDKHLQ</sequence>
<dbReference type="Proteomes" id="UP000258309">
    <property type="component" value="Unassembled WGS sequence"/>
</dbReference>
<keyword evidence="3" id="KW-1185">Reference proteome</keyword>
<accession>A0A3E2HPA8</accession>
<proteinExistence type="predicted"/>
<comment type="caution">
    <text evidence="2">The sequence shown here is derived from an EMBL/GenBank/DDBJ whole genome shotgun (WGS) entry which is preliminary data.</text>
</comment>
<feature type="non-terminal residue" evidence="2">
    <location>
        <position position="1"/>
    </location>
</feature>
<evidence type="ECO:0000313" key="2">
    <source>
        <dbReference type="EMBL" id="RFU35210.1"/>
    </source>
</evidence>
<organism evidence="2 3">
    <name type="scientific">Scytalidium lignicola</name>
    <name type="common">Hyphomycete</name>
    <dbReference type="NCBI Taxonomy" id="5539"/>
    <lineage>
        <taxon>Eukaryota</taxon>
        <taxon>Fungi</taxon>
        <taxon>Dikarya</taxon>
        <taxon>Ascomycota</taxon>
        <taxon>Pezizomycotina</taxon>
        <taxon>Leotiomycetes</taxon>
        <taxon>Leotiomycetes incertae sedis</taxon>
        <taxon>Scytalidium</taxon>
    </lineage>
</organism>
<protein>
    <submittedName>
        <fullName evidence="2">Uncharacterized protein</fullName>
    </submittedName>
</protein>
<name>A0A3E2HPA8_SCYLI</name>
<gene>
    <name evidence="2" type="ORF">B7463_g1091</name>
</gene>
<dbReference type="AlphaFoldDB" id="A0A3E2HPA8"/>
<feature type="non-terminal residue" evidence="2">
    <location>
        <position position="182"/>
    </location>
</feature>
<feature type="region of interest" description="Disordered" evidence="1">
    <location>
        <begin position="43"/>
        <end position="67"/>
    </location>
</feature>